<feature type="signal peptide" evidence="1">
    <location>
        <begin position="1"/>
        <end position="19"/>
    </location>
</feature>
<dbReference type="PANTHER" id="PTHR42678:SF34">
    <property type="entry name" value="OS04G0183300 PROTEIN"/>
    <property type="match status" value="1"/>
</dbReference>
<protein>
    <submittedName>
        <fullName evidence="3">Amidase</fullName>
        <ecNumber evidence="3">3.5.1.4</ecNumber>
    </submittedName>
</protein>
<evidence type="ECO:0000313" key="4">
    <source>
        <dbReference type="Proteomes" id="UP000321580"/>
    </source>
</evidence>
<evidence type="ECO:0000256" key="1">
    <source>
        <dbReference type="SAM" id="SignalP"/>
    </source>
</evidence>
<dbReference type="GO" id="GO:0004040">
    <property type="term" value="F:amidase activity"/>
    <property type="evidence" value="ECO:0007669"/>
    <property type="project" value="UniProtKB-EC"/>
</dbReference>
<dbReference type="PROSITE" id="PS51257">
    <property type="entry name" value="PROKAR_LIPOPROTEIN"/>
    <property type="match status" value="1"/>
</dbReference>
<keyword evidence="3" id="KW-0378">Hydrolase</keyword>
<dbReference type="Pfam" id="PF01425">
    <property type="entry name" value="Amidase"/>
    <property type="match status" value="1"/>
</dbReference>
<dbReference type="RefSeq" id="WP_147168203.1">
    <property type="nucleotide sequence ID" value="NZ_VOOR01000030.1"/>
</dbReference>
<organism evidence="3 4">
    <name type="scientific">Phaeodactylibacter luteus</name>
    <dbReference type="NCBI Taxonomy" id="1564516"/>
    <lineage>
        <taxon>Bacteria</taxon>
        <taxon>Pseudomonadati</taxon>
        <taxon>Bacteroidota</taxon>
        <taxon>Saprospiria</taxon>
        <taxon>Saprospirales</taxon>
        <taxon>Haliscomenobacteraceae</taxon>
        <taxon>Phaeodactylibacter</taxon>
    </lineage>
</organism>
<dbReference type="OrthoDB" id="9811471at2"/>
<dbReference type="PANTHER" id="PTHR42678">
    <property type="entry name" value="AMIDASE"/>
    <property type="match status" value="1"/>
</dbReference>
<sequence length="526" mass="55504">MRYLPFLFLLAIVSLGSCAQPEAEEALSGSIAEESLLEISIPELGKQYRDGSLTVLQAVQYYLARIEAIDQNGPGLRAVLAVNPEAEDIARALDAELKSGKDRGPLHGVPVLLKDNIDTGDKQPTTAGSRALLGNFAAEDAPIVARLREAGAIILGKTNLSEWANFRSTHSSSGWSGAGGQTHNPYHLSCNPCGSSSGSGVAVSANLCAFAIGTETNGSIVCPSSANGIVGIKPTVGLLSRTGIIPISFTQDTPGPMARTVTDAAIALGAMVGEDPKDPKTEGSSAFAKKDYTPFLDSTALKGKRLGYYTAVKGQHYKVDAVMGQAIAQLKEQGAEVVEINARVPSKAGGLSYQIMLYEFKDGLNAYLGKLGEDAPVQDIDALIAFNKADGVELQHFHQDILEQAAAMGGLESEGYTTALEEMLRLSREEGIDKIMEEHQLDALIAPTGGPAWKTDHANGDHYTLGSSSPAARAGYPNITVPMGMVDGLPVGISFFGRAWSEPLLIGLAYDFEQAAQARAVPTFEP</sequence>
<dbReference type="Gene3D" id="3.90.1300.10">
    <property type="entry name" value="Amidase signature (AS) domain"/>
    <property type="match status" value="1"/>
</dbReference>
<dbReference type="NCBIfam" id="NF005300">
    <property type="entry name" value="PRK06828.1"/>
    <property type="match status" value="1"/>
</dbReference>
<name>A0A5C6RJN5_9BACT</name>
<dbReference type="InterPro" id="IPR036928">
    <property type="entry name" value="AS_sf"/>
</dbReference>
<reference evidence="3 4" key="1">
    <citation type="submission" date="2019-08" db="EMBL/GenBank/DDBJ databases">
        <title>Genome of Phaeodactylibacter luteus.</title>
        <authorList>
            <person name="Bowman J.P."/>
        </authorList>
    </citation>
    <scope>NUCLEOTIDE SEQUENCE [LARGE SCALE GENOMIC DNA]</scope>
    <source>
        <strain evidence="3 4">KCTC 42180</strain>
    </source>
</reference>
<comment type="caution">
    <text evidence="3">The sequence shown here is derived from an EMBL/GenBank/DDBJ whole genome shotgun (WGS) entry which is preliminary data.</text>
</comment>
<dbReference type="Proteomes" id="UP000321580">
    <property type="component" value="Unassembled WGS sequence"/>
</dbReference>
<dbReference type="InterPro" id="IPR023631">
    <property type="entry name" value="Amidase_dom"/>
</dbReference>
<proteinExistence type="predicted"/>
<dbReference type="EC" id="3.5.1.4" evidence="3"/>
<keyword evidence="4" id="KW-1185">Reference proteome</keyword>
<dbReference type="SUPFAM" id="SSF75304">
    <property type="entry name" value="Amidase signature (AS) enzymes"/>
    <property type="match status" value="1"/>
</dbReference>
<dbReference type="NCBIfam" id="NF006006">
    <property type="entry name" value="PRK08137.1"/>
    <property type="match status" value="1"/>
</dbReference>
<feature type="chain" id="PRO_5022669156" evidence="1">
    <location>
        <begin position="20"/>
        <end position="526"/>
    </location>
</feature>
<evidence type="ECO:0000259" key="2">
    <source>
        <dbReference type="Pfam" id="PF01425"/>
    </source>
</evidence>
<dbReference type="AlphaFoldDB" id="A0A5C6RJN5"/>
<gene>
    <name evidence="3" type="ORF">FRY97_14135</name>
</gene>
<accession>A0A5C6RJN5</accession>
<evidence type="ECO:0000313" key="3">
    <source>
        <dbReference type="EMBL" id="TXB62417.1"/>
    </source>
</evidence>
<keyword evidence="1" id="KW-0732">Signal</keyword>
<dbReference type="EMBL" id="VOOR01000030">
    <property type="protein sequence ID" value="TXB62417.1"/>
    <property type="molecule type" value="Genomic_DNA"/>
</dbReference>
<feature type="domain" description="Amidase" evidence="2">
    <location>
        <begin position="58"/>
        <end position="505"/>
    </location>
</feature>